<comment type="similarity">
    <text evidence="2">Belongs to the BORCS8 family.</text>
</comment>
<keyword evidence="4" id="KW-0458">Lysosome</keyword>
<keyword evidence="7" id="KW-1185">Reference proteome</keyword>
<evidence type="ECO:0000313" key="6">
    <source>
        <dbReference type="EMBL" id="KAF0900386.1"/>
    </source>
</evidence>
<evidence type="ECO:0000256" key="2">
    <source>
        <dbReference type="ARBA" id="ARBA00010463"/>
    </source>
</evidence>
<evidence type="ECO:0000256" key="5">
    <source>
        <dbReference type="SAM" id="MobiDB-lite"/>
    </source>
</evidence>
<dbReference type="InterPro" id="IPR019320">
    <property type="entry name" value="BORCS8"/>
</dbReference>
<evidence type="ECO:0000256" key="4">
    <source>
        <dbReference type="ARBA" id="ARBA00023228"/>
    </source>
</evidence>
<comment type="subcellular location">
    <subcellularLocation>
        <location evidence="1">Lysosome membrane</location>
    </subcellularLocation>
</comment>
<proteinExistence type="inferred from homology"/>
<sequence length="76" mass="8111">MQRNPSSSAAAASPSPLSPADGFLCVKDGVDEMIKYVANEPSVGLYFVQQHAQASIPLLLDVKVQGLYIIFSLQGM</sequence>
<evidence type="ECO:0000256" key="1">
    <source>
        <dbReference type="ARBA" id="ARBA00004656"/>
    </source>
</evidence>
<dbReference type="GO" id="GO:0005765">
    <property type="term" value="C:lysosomal membrane"/>
    <property type="evidence" value="ECO:0007669"/>
    <property type="project" value="UniProtKB-SubCell"/>
</dbReference>
<dbReference type="EMBL" id="SPHZ02000009">
    <property type="protein sequence ID" value="KAF0900386.1"/>
    <property type="molecule type" value="Genomic_DNA"/>
</dbReference>
<name>A0A6G1CJR8_9ORYZ</name>
<reference evidence="6 7" key="1">
    <citation type="submission" date="2019-11" db="EMBL/GenBank/DDBJ databases">
        <title>Whole genome sequence of Oryza granulata.</title>
        <authorList>
            <person name="Li W."/>
        </authorList>
    </citation>
    <scope>NUCLEOTIDE SEQUENCE [LARGE SCALE GENOMIC DNA]</scope>
    <source>
        <strain evidence="7">cv. Menghai</strain>
        <tissue evidence="6">Leaf</tissue>
    </source>
</reference>
<dbReference type="PANTHER" id="PTHR21146">
    <property type="entry name" value="MEF2B PROTEIN"/>
    <property type="match status" value="1"/>
</dbReference>
<protein>
    <submittedName>
        <fullName evidence="6">Uncharacterized protein</fullName>
    </submittedName>
</protein>
<dbReference type="AlphaFoldDB" id="A0A6G1CJR8"/>
<dbReference type="OrthoDB" id="19830at2759"/>
<evidence type="ECO:0000256" key="3">
    <source>
        <dbReference type="ARBA" id="ARBA00023136"/>
    </source>
</evidence>
<dbReference type="Proteomes" id="UP000479710">
    <property type="component" value="Unassembled WGS sequence"/>
</dbReference>
<gene>
    <name evidence="6" type="ORF">E2562_031579</name>
</gene>
<accession>A0A6G1CJR8</accession>
<dbReference type="PANTHER" id="PTHR21146:SF0">
    <property type="entry name" value="BLOC-1-RELATED COMPLEX SUBUNIT 8"/>
    <property type="match status" value="1"/>
</dbReference>
<dbReference type="Pfam" id="PF10167">
    <property type="entry name" value="BORCS8"/>
    <property type="match status" value="1"/>
</dbReference>
<organism evidence="6 7">
    <name type="scientific">Oryza meyeriana var. granulata</name>
    <dbReference type="NCBI Taxonomy" id="110450"/>
    <lineage>
        <taxon>Eukaryota</taxon>
        <taxon>Viridiplantae</taxon>
        <taxon>Streptophyta</taxon>
        <taxon>Embryophyta</taxon>
        <taxon>Tracheophyta</taxon>
        <taxon>Spermatophyta</taxon>
        <taxon>Magnoliopsida</taxon>
        <taxon>Liliopsida</taxon>
        <taxon>Poales</taxon>
        <taxon>Poaceae</taxon>
        <taxon>BOP clade</taxon>
        <taxon>Oryzoideae</taxon>
        <taxon>Oryzeae</taxon>
        <taxon>Oryzinae</taxon>
        <taxon>Oryza</taxon>
        <taxon>Oryza meyeriana</taxon>
    </lineage>
</organism>
<feature type="region of interest" description="Disordered" evidence="5">
    <location>
        <begin position="1"/>
        <end position="20"/>
    </location>
</feature>
<comment type="caution">
    <text evidence="6">The sequence shown here is derived from an EMBL/GenBank/DDBJ whole genome shotgun (WGS) entry which is preliminary data.</text>
</comment>
<evidence type="ECO:0000313" key="7">
    <source>
        <dbReference type="Proteomes" id="UP000479710"/>
    </source>
</evidence>
<keyword evidence="3" id="KW-0472">Membrane</keyword>